<dbReference type="Gene3D" id="3.90.550.10">
    <property type="entry name" value="Spore Coat Polysaccharide Biosynthesis Protein SpsA, Chain A"/>
    <property type="match status" value="1"/>
</dbReference>
<evidence type="ECO:0000256" key="1">
    <source>
        <dbReference type="SAM" id="Phobius"/>
    </source>
</evidence>
<evidence type="ECO:0000313" key="4">
    <source>
        <dbReference type="Proteomes" id="UP001642540"/>
    </source>
</evidence>
<feature type="transmembrane region" description="Helical" evidence="1">
    <location>
        <begin position="54"/>
        <end position="80"/>
    </location>
</feature>
<name>A0ABP1Q0P1_9HEXA</name>
<dbReference type="Pfam" id="PF13632">
    <property type="entry name" value="Glyco_trans_2_3"/>
    <property type="match status" value="1"/>
</dbReference>
<feature type="domain" description="Glycosyltransferase 2-like" evidence="2">
    <location>
        <begin position="190"/>
        <end position="400"/>
    </location>
</feature>
<dbReference type="EMBL" id="CAXLJM020000015">
    <property type="protein sequence ID" value="CAL8081479.1"/>
    <property type="molecule type" value="Genomic_DNA"/>
</dbReference>
<organism evidence="3 4">
    <name type="scientific">Orchesella dallaii</name>
    <dbReference type="NCBI Taxonomy" id="48710"/>
    <lineage>
        <taxon>Eukaryota</taxon>
        <taxon>Metazoa</taxon>
        <taxon>Ecdysozoa</taxon>
        <taxon>Arthropoda</taxon>
        <taxon>Hexapoda</taxon>
        <taxon>Collembola</taxon>
        <taxon>Entomobryomorpha</taxon>
        <taxon>Entomobryoidea</taxon>
        <taxon>Orchesellidae</taxon>
        <taxon>Orchesellinae</taxon>
        <taxon>Orchesella</taxon>
    </lineage>
</organism>
<gene>
    <name evidence="3" type="ORF">ODALV1_LOCUS4926</name>
</gene>
<evidence type="ECO:0000313" key="3">
    <source>
        <dbReference type="EMBL" id="CAL8081479.1"/>
    </source>
</evidence>
<feature type="transmembrane region" description="Helical" evidence="1">
    <location>
        <begin position="12"/>
        <end position="34"/>
    </location>
</feature>
<comment type="caution">
    <text evidence="3">The sequence shown here is derived from an EMBL/GenBank/DDBJ whole genome shotgun (WGS) entry which is preliminary data.</text>
</comment>
<keyword evidence="1" id="KW-1133">Transmembrane helix</keyword>
<accession>A0ABP1Q0P1</accession>
<dbReference type="InterPro" id="IPR001173">
    <property type="entry name" value="Glyco_trans_2-like"/>
</dbReference>
<feature type="transmembrane region" description="Helical" evidence="1">
    <location>
        <begin position="420"/>
        <end position="444"/>
    </location>
</feature>
<feature type="transmembrane region" description="Helical" evidence="1">
    <location>
        <begin position="384"/>
        <end position="408"/>
    </location>
</feature>
<sequence>MVSTRNKHLLHVGLLFSVILVFQWAGGGLGMNNYERVDIEVLNPWEFYGVFPTMILYGLRMLILLALPTVIFNILGLIFFNAFEERVDLKVSLVLAPFICIRVVTRGEFPDLVKKNVARNLNLCLKMGLQNFMMEVVTDRMIPGLAHKYSRVRVMVVPPCYATKTGALFKARALQYCLEPDINKVFQQDWIVHLDEETILTENAIRGILNFAHDGKHMFGQGLITYSNDNIVNWWTTLADSFRIADVMGKLRAQLYIFRSPYFLWKGSYIVAQCGAEQRVSFDNGPDGSIAEDCYFGIKAYSQGYSFNFIEGEMWEKSPFTIWDFMQQRKRWIQGIYLVVHSKALSWHKKIFLAISLYSWMALPLNTCNVLLTSIAPIPCYPIVNFTCGLIGGTNLYMLMFGVIKSFAFHRLGAKKMIMCVAGAIFTVPFNILVENIAIIWGLFGKKHQFYVVNKELKGRRI</sequence>
<dbReference type="InterPro" id="IPR027389">
    <property type="entry name" value="B_mannosylTrfase_Bre-3/Egh"/>
</dbReference>
<dbReference type="Proteomes" id="UP001642540">
    <property type="component" value="Unassembled WGS sequence"/>
</dbReference>
<protein>
    <recommendedName>
        <fullName evidence="2">Glycosyltransferase 2-like domain-containing protein</fullName>
    </recommendedName>
</protein>
<dbReference type="InterPro" id="IPR029044">
    <property type="entry name" value="Nucleotide-diphossugar_trans"/>
</dbReference>
<proteinExistence type="predicted"/>
<dbReference type="PANTHER" id="PTHR16779">
    <property type="entry name" value="BETA-1,4-MANNOSYLTRANSFERASE EGH"/>
    <property type="match status" value="1"/>
</dbReference>
<dbReference type="PANTHER" id="PTHR16779:SF1">
    <property type="entry name" value="BETA-1,4-MANNOSYLTRANSFERASE EGH"/>
    <property type="match status" value="1"/>
</dbReference>
<feature type="transmembrane region" description="Helical" evidence="1">
    <location>
        <begin position="351"/>
        <end position="372"/>
    </location>
</feature>
<keyword evidence="1" id="KW-0812">Transmembrane</keyword>
<reference evidence="3 4" key="1">
    <citation type="submission" date="2024-08" db="EMBL/GenBank/DDBJ databases">
        <authorList>
            <person name="Cucini C."/>
            <person name="Frati F."/>
        </authorList>
    </citation>
    <scope>NUCLEOTIDE SEQUENCE [LARGE SCALE GENOMIC DNA]</scope>
</reference>
<keyword evidence="4" id="KW-1185">Reference proteome</keyword>
<dbReference type="SUPFAM" id="SSF53448">
    <property type="entry name" value="Nucleotide-diphospho-sugar transferases"/>
    <property type="match status" value="1"/>
</dbReference>
<keyword evidence="1" id="KW-0472">Membrane</keyword>
<evidence type="ECO:0000259" key="2">
    <source>
        <dbReference type="Pfam" id="PF13632"/>
    </source>
</evidence>